<name>A0A0S7EW08_9TELE</name>
<proteinExistence type="predicted"/>
<feature type="transmembrane region" description="Helical" evidence="1">
    <location>
        <begin position="6"/>
        <end position="32"/>
    </location>
</feature>
<feature type="transmembrane region" description="Helical" evidence="1">
    <location>
        <begin position="115"/>
        <end position="138"/>
    </location>
</feature>
<keyword evidence="1" id="KW-0472">Membrane</keyword>
<feature type="transmembrane region" description="Helical" evidence="1">
    <location>
        <begin position="236"/>
        <end position="254"/>
    </location>
</feature>
<keyword evidence="1" id="KW-0812">Transmembrane</keyword>
<feature type="transmembrane region" description="Helical" evidence="1">
    <location>
        <begin position="84"/>
        <end position="103"/>
    </location>
</feature>
<feature type="non-terminal residue" evidence="2">
    <location>
        <position position="1"/>
    </location>
</feature>
<protein>
    <submittedName>
        <fullName evidence="2">PPUP7753</fullName>
    </submittedName>
</protein>
<feature type="transmembrane region" description="Helical" evidence="1">
    <location>
        <begin position="291"/>
        <end position="310"/>
    </location>
</feature>
<keyword evidence="1" id="KW-1133">Transmembrane helix</keyword>
<feature type="transmembrane region" description="Helical" evidence="1">
    <location>
        <begin position="150"/>
        <end position="170"/>
    </location>
</feature>
<evidence type="ECO:0000313" key="2">
    <source>
        <dbReference type="EMBL" id="JAO06477.1"/>
    </source>
</evidence>
<organism evidence="2">
    <name type="scientific">Poeciliopsis prolifica</name>
    <name type="common">blackstripe livebearer</name>
    <dbReference type="NCBI Taxonomy" id="188132"/>
    <lineage>
        <taxon>Eukaryota</taxon>
        <taxon>Metazoa</taxon>
        <taxon>Chordata</taxon>
        <taxon>Craniata</taxon>
        <taxon>Vertebrata</taxon>
        <taxon>Euteleostomi</taxon>
        <taxon>Actinopterygii</taxon>
        <taxon>Neopterygii</taxon>
        <taxon>Teleostei</taxon>
        <taxon>Neoteleostei</taxon>
        <taxon>Acanthomorphata</taxon>
        <taxon>Ovalentaria</taxon>
        <taxon>Atherinomorphae</taxon>
        <taxon>Cyprinodontiformes</taxon>
        <taxon>Poeciliidae</taxon>
        <taxon>Poeciliinae</taxon>
        <taxon>Poeciliopsis</taxon>
    </lineage>
</organism>
<accession>A0A0S7EW08</accession>
<feature type="transmembrane region" description="Helical" evidence="1">
    <location>
        <begin position="39"/>
        <end position="64"/>
    </location>
</feature>
<sequence length="315" mass="34792">THLVGSVLAVLVVLVDVVLQLLDLQLGFIVLLPHLIHLCVFLLEFFVLSHDHFLLFAQLLLGFTHRLLVLGDGTGHAVDLLLDGLYGLVHGLNLLLVAGLLPLQLLQLQGHRVRLLLLLLQLLVEGVCFGLGSVQFLLGCFELLLPLRLGVLHLVLQHLVFLLGLLLHLFGDAQSLLTLLNGLMQPLQLLLLLVEGALLHFGLQDLLLLQLQLMLLLQLPVLLSGSFKISQLSFDVLQLGLLLLQVVLDLLHLLQARQYGGRLRAGACRGKVMCDSRCLGMNRSEPHDPDCIAILMCSNFCCGMAFWGMWEEESL</sequence>
<dbReference type="EMBL" id="GBYX01475198">
    <property type="protein sequence ID" value="JAO06477.1"/>
    <property type="molecule type" value="Transcribed_RNA"/>
</dbReference>
<dbReference type="AlphaFoldDB" id="A0A0S7EW08"/>
<evidence type="ECO:0000256" key="1">
    <source>
        <dbReference type="SAM" id="Phobius"/>
    </source>
</evidence>
<reference evidence="2" key="1">
    <citation type="submission" date="2014-12" db="EMBL/GenBank/DDBJ databases">
        <title>Parallel Evolution in Life History Adaptation Evident in the Tissue-Specific Poeciliopsis prolifica transcriptome.</title>
        <authorList>
            <person name="Jue N.K."/>
            <person name="Foley R.J."/>
            <person name="Obergfell C."/>
            <person name="Reznick D.N."/>
            <person name="O'Neill R.J."/>
            <person name="O'Neill M.J."/>
        </authorList>
    </citation>
    <scope>NUCLEOTIDE SEQUENCE</scope>
</reference>
<gene>
    <name evidence="2" type="primary">PPUP7753</name>
</gene>